<sequence>GLKSRDYKAEDKGEEAGEGQQVDVVTTAKLITEVVAAVSEIVSATAVVPAATVTAAPVKVDVASTRRRRGVVIRIQKRNHLQKLLLKPSPKTREKE</sequence>
<dbReference type="EMBL" id="BKCJ011127359">
    <property type="protein sequence ID" value="GFC90629.1"/>
    <property type="molecule type" value="Genomic_DNA"/>
</dbReference>
<dbReference type="AlphaFoldDB" id="A0A699RZS6"/>
<protein>
    <submittedName>
        <fullName evidence="1">Uncharacterized protein</fullName>
    </submittedName>
</protein>
<evidence type="ECO:0000313" key="1">
    <source>
        <dbReference type="EMBL" id="GFC90629.1"/>
    </source>
</evidence>
<organism evidence="1">
    <name type="scientific">Tanacetum cinerariifolium</name>
    <name type="common">Dalmatian daisy</name>
    <name type="synonym">Chrysanthemum cinerariifolium</name>
    <dbReference type="NCBI Taxonomy" id="118510"/>
    <lineage>
        <taxon>Eukaryota</taxon>
        <taxon>Viridiplantae</taxon>
        <taxon>Streptophyta</taxon>
        <taxon>Embryophyta</taxon>
        <taxon>Tracheophyta</taxon>
        <taxon>Spermatophyta</taxon>
        <taxon>Magnoliopsida</taxon>
        <taxon>eudicotyledons</taxon>
        <taxon>Gunneridae</taxon>
        <taxon>Pentapetalae</taxon>
        <taxon>asterids</taxon>
        <taxon>campanulids</taxon>
        <taxon>Asterales</taxon>
        <taxon>Asteraceae</taxon>
        <taxon>Asteroideae</taxon>
        <taxon>Anthemideae</taxon>
        <taxon>Anthemidinae</taxon>
        <taxon>Tanacetum</taxon>
    </lineage>
</organism>
<reference evidence="1" key="1">
    <citation type="journal article" date="2019" name="Sci. Rep.">
        <title>Draft genome of Tanacetum cinerariifolium, the natural source of mosquito coil.</title>
        <authorList>
            <person name="Yamashiro T."/>
            <person name="Shiraishi A."/>
            <person name="Satake H."/>
            <person name="Nakayama K."/>
        </authorList>
    </citation>
    <scope>NUCLEOTIDE SEQUENCE</scope>
</reference>
<name>A0A699RZS6_TANCI</name>
<accession>A0A699RZS6</accession>
<proteinExistence type="predicted"/>
<gene>
    <name evidence="1" type="ORF">Tci_862599</name>
</gene>
<feature type="non-terminal residue" evidence="1">
    <location>
        <position position="1"/>
    </location>
</feature>
<comment type="caution">
    <text evidence="1">The sequence shown here is derived from an EMBL/GenBank/DDBJ whole genome shotgun (WGS) entry which is preliminary data.</text>
</comment>